<dbReference type="InterPro" id="IPR017871">
    <property type="entry name" value="ABC_transporter-like_CS"/>
</dbReference>
<feature type="domain" description="ABC transmembrane type-1" evidence="10">
    <location>
        <begin position="35"/>
        <end position="302"/>
    </location>
</feature>
<dbReference type="SMART" id="SM00382">
    <property type="entry name" value="AAA"/>
    <property type="match status" value="1"/>
</dbReference>
<keyword evidence="4" id="KW-0547">Nucleotide-binding</keyword>
<dbReference type="PANTHER" id="PTHR43394:SF1">
    <property type="entry name" value="ATP-BINDING CASSETTE SUB-FAMILY B MEMBER 10, MITOCHONDRIAL"/>
    <property type="match status" value="1"/>
</dbReference>
<dbReference type="FunFam" id="3.40.50.300:FF:000287">
    <property type="entry name" value="Multidrug ABC transporter ATP-binding protein"/>
    <property type="match status" value="1"/>
</dbReference>
<keyword evidence="3 8" id="KW-0812">Transmembrane</keyword>
<dbReference type="InterPro" id="IPR003439">
    <property type="entry name" value="ABC_transporter-like_ATP-bd"/>
</dbReference>
<dbReference type="InterPro" id="IPR011527">
    <property type="entry name" value="ABC1_TM_dom"/>
</dbReference>
<dbReference type="PROSITE" id="PS50929">
    <property type="entry name" value="ABC_TM1F"/>
    <property type="match status" value="1"/>
</dbReference>
<dbReference type="GO" id="GO:0016887">
    <property type="term" value="F:ATP hydrolysis activity"/>
    <property type="evidence" value="ECO:0007669"/>
    <property type="project" value="InterPro"/>
</dbReference>
<keyword evidence="12" id="KW-1185">Reference proteome</keyword>
<dbReference type="PROSITE" id="PS50893">
    <property type="entry name" value="ABC_TRANSPORTER_2"/>
    <property type="match status" value="1"/>
</dbReference>
<feature type="transmembrane region" description="Helical" evidence="8">
    <location>
        <begin position="131"/>
        <end position="152"/>
    </location>
</feature>
<dbReference type="Gene3D" id="1.20.1560.10">
    <property type="entry name" value="ABC transporter type 1, transmembrane domain"/>
    <property type="match status" value="1"/>
</dbReference>
<dbReference type="GO" id="GO:0015421">
    <property type="term" value="F:ABC-type oligopeptide transporter activity"/>
    <property type="evidence" value="ECO:0007669"/>
    <property type="project" value="TreeGrafter"/>
</dbReference>
<dbReference type="PANTHER" id="PTHR43394">
    <property type="entry name" value="ATP-DEPENDENT PERMEASE MDL1, MITOCHONDRIAL"/>
    <property type="match status" value="1"/>
</dbReference>
<evidence type="ECO:0000313" key="12">
    <source>
        <dbReference type="Proteomes" id="UP000267250"/>
    </source>
</evidence>
<reference evidence="11 12" key="1">
    <citation type="submission" date="2016-07" db="EMBL/GenBank/DDBJ databases">
        <title>Genome and transcriptome analysis of iron-reducing fermentative bacteria Anoxybacter fermentans.</title>
        <authorList>
            <person name="Zeng X."/>
            <person name="Shao Z."/>
        </authorList>
    </citation>
    <scope>NUCLEOTIDE SEQUENCE [LARGE SCALE GENOMIC DNA]</scope>
    <source>
        <strain evidence="11 12">DY22613</strain>
    </source>
</reference>
<dbReference type="GO" id="GO:0005524">
    <property type="term" value="F:ATP binding"/>
    <property type="evidence" value="ECO:0007669"/>
    <property type="project" value="UniProtKB-KW"/>
</dbReference>
<evidence type="ECO:0000259" key="10">
    <source>
        <dbReference type="PROSITE" id="PS50929"/>
    </source>
</evidence>
<evidence type="ECO:0000256" key="2">
    <source>
        <dbReference type="ARBA" id="ARBA00022448"/>
    </source>
</evidence>
<feature type="transmembrane region" description="Helical" evidence="8">
    <location>
        <begin position="20"/>
        <end position="42"/>
    </location>
</feature>
<dbReference type="GO" id="GO:0005886">
    <property type="term" value="C:plasma membrane"/>
    <property type="evidence" value="ECO:0007669"/>
    <property type="project" value="UniProtKB-SubCell"/>
</dbReference>
<dbReference type="CDD" id="cd03249">
    <property type="entry name" value="ABC_MTABC3_MDL1_MDL2"/>
    <property type="match status" value="1"/>
</dbReference>
<organism evidence="11 12">
    <name type="scientific">Anoxybacter fermentans</name>
    <dbReference type="NCBI Taxonomy" id="1323375"/>
    <lineage>
        <taxon>Bacteria</taxon>
        <taxon>Bacillati</taxon>
        <taxon>Bacillota</taxon>
        <taxon>Clostridia</taxon>
        <taxon>Halanaerobiales</taxon>
        <taxon>Anoxybacter</taxon>
    </lineage>
</organism>
<dbReference type="Proteomes" id="UP000267250">
    <property type="component" value="Chromosome"/>
</dbReference>
<evidence type="ECO:0008006" key="13">
    <source>
        <dbReference type="Google" id="ProtNLM"/>
    </source>
</evidence>
<dbReference type="Gene3D" id="3.40.50.300">
    <property type="entry name" value="P-loop containing nucleotide triphosphate hydrolases"/>
    <property type="match status" value="1"/>
</dbReference>
<evidence type="ECO:0000256" key="8">
    <source>
        <dbReference type="SAM" id="Phobius"/>
    </source>
</evidence>
<dbReference type="Pfam" id="PF00664">
    <property type="entry name" value="ABC_membrane"/>
    <property type="match status" value="1"/>
</dbReference>
<dbReference type="SUPFAM" id="SSF90123">
    <property type="entry name" value="ABC transporter transmembrane region"/>
    <property type="match status" value="1"/>
</dbReference>
<evidence type="ECO:0000256" key="3">
    <source>
        <dbReference type="ARBA" id="ARBA00022692"/>
    </source>
</evidence>
<dbReference type="RefSeq" id="WP_127017025.1">
    <property type="nucleotide sequence ID" value="NZ_CP016379.1"/>
</dbReference>
<dbReference type="InterPro" id="IPR036640">
    <property type="entry name" value="ABC1_TM_sf"/>
</dbReference>
<gene>
    <name evidence="11" type="ORF">BBF96_09940</name>
</gene>
<dbReference type="InterPro" id="IPR039421">
    <property type="entry name" value="Type_1_exporter"/>
</dbReference>
<keyword evidence="7 8" id="KW-0472">Membrane</keyword>
<evidence type="ECO:0000256" key="4">
    <source>
        <dbReference type="ARBA" id="ARBA00022741"/>
    </source>
</evidence>
<keyword evidence="6 8" id="KW-1133">Transmembrane helix</keyword>
<keyword evidence="2" id="KW-0813">Transport</keyword>
<protein>
    <recommendedName>
        <fullName evidence="13">ABC transporter ATP-binding protein</fullName>
    </recommendedName>
</protein>
<dbReference type="PROSITE" id="PS00211">
    <property type="entry name" value="ABC_TRANSPORTER_1"/>
    <property type="match status" value="1"/>
</dbReference>
<feature type="transmembrane region" description="Helical" evidence="8">
    <location>
        <begin position="54"/>
        <end position="74"/>
    </location>
</feature>
<keyword evidence="5" id="KW-0067">ATP-binding</keyword>
<evidence type="ECO:0000256" key="6">
    <source>
        <dbReference type="ARBA" id="ARBA00022989"/>
    </source>
</evidence>
<feature type="transmembrane region" description="Helical" evidence="8">
    <location>
        <begin position="158"/>
        <end position="178"/>
    </location>
</feature>
<dbReference type="OrthoDB" id="9770415at2"/>
<evidence type="ECO:0000256" key="5">
    <source>
        <dbReference type="ARBA" id="ARBA00022840"/>
    </source>
</evidence>
<dbReference type="InterPro" id="IPR003593">
    <property type="entry name" value="AAA+_ATPase"/>
</dbReference>
<comment type="subcellular location">
    <subcellularLocation>
        <location evidence="1">Cell membrane</location>
        <topology evidence="1">Multi-pass membrane protein</topology>
    </subcellularLocation>
</comment>
<dbReference type="AlphaFoldDB" id="A0A3S9SZF7"/>
<evidence type="ECO:0000256" key="7">
    <source>
        <dbReference type="ARBA" id="ARBA00023136"/>
    </source>
</evidence>
<name>A0A3S9SZF7_9FIRM</name>
<sequence length="585" mass="65678">MINTFFRLLKLLKKRSGILYILGFFGFIIVGTYRQVFLALVLKNVFDTVVIGSIEKLIVCVLKSLGIIALLSFIQSSLMYLMRRMVVHIIGDLRKDIFLKIENLPIKYFKNRHSGNLISRMTNDIKVVERALSNTIFYLVYLSICAVAVTVFMFFLDFWLAVIALVTGVIAIIFNAILAKPLRVISKKIQERLGDLTGILSDLLAGITVIKVFNLYKNMASKFANINRQVYHDSLKKVKTTAILDSLNVLGKMLDTIGVVGVGSYFVFKGKVSIGTIIAIWQLKNPILNFFNRLSNLIAEIQIALAGAERIFEVMDESEEPKKYQHLEVKIIPNLDKAIIFENVDFGYLPNQWVLKNLSFEVKKGKKVALVGASGEGKSTIFKLLMGFYPPDKGTIIVDGLSLASTELSEIRKKIAYVPQNAYLFNGTIMENIRYGKVDATEEEIIRAAKIANAHDFITSFENGYHTLVGERGAQLSGGQRQRIAIARAVLKDAPILLLDEATSALDAESEYLVQEALDRLAEGRTTLIIAHRLSTIKNVDEILVIDGGYVKERGTHEELMAIEQGIYRTLYKQQYKVLRDVKVS</sequence>
<dbReference type="Pfam" id="PF00005">
    <property type="entry name" value="ABC_tran"/>
    <property type="match status" value="1"/>
</dbReference>
<dbReference type="InterPro" id="IPR027417">
    <property type="entry name" value="P-loop_NTPase"/>
</dbReference>
<evidence type="ECO:0000256" key="1">
    <source>
        <dbReference type="ARBA" id="ARBA00004651"/>
    </source>
</evidence>
<dbReference type="KEGG" id="aft:BBF96_09940"/>
<feature type="domain" description="ABC transporter" evidence="9">
    <location>
        <begin position="339"/>
        <end position="573"/>
    </location>
</feature>
<accession>A0A3S9SZF7</accession>
<dbReference type="SUPFAM" id="SSF52540">
    <property type="entry name" value="P-loop containing nucleoside triphosphate hydrolases"/>
    <property type="match status" value="1"/>
</dbReference>
<evidence type="ECO:0000313" key="11">
    <source>
        <dbReference type="EMBL" id="AZR73677.1"/>
    </source>
</evidence>
<dbReference type="EMBL" id="CP016379">
    <property type="protein sequence ID" value="AZR73677.1"/>
    <property type="molecule type" value="Genomic_DNA"/>
</dbReference>
<evidence type="ECO:0000259" key="9">
    <source>
        <dbReference type="PROSITE" id="PS50893"/>
    </source>
</evidence>
<proteinExistence type="predicted"/>